<feature type="domain" description="DUF7869" evidence="1">
    <location>
        <begin position="98"/>
        <end position="227"/>
    </location>
</feature>
<dbReference type="PANTHER" id="PTHR34415">
    <property type="entry name" value="INTEGRASE CATALYTIC DOMAIN-CONTAINING PROTEIN"/>
    <property type="match status" value="1"/>
</dbReference>
<dbReference type="PANTHER" id="PTHR34415:SF1">
    <property type="entry name" value="INTEGRASE CATALYTIC DOMAIN-CONTAINING PROTEIN"/>
    <property type="match status" value="1"/>
</dbReference>
<name>A0A6J2XXM0_SITOR</name>
<dbReference type="GeneID" id="115881846"/>
<dbReference type="InterPro" id="IPR057191">
    <property type="entry name" value="DUF7869"/>
</dbReference>
<dbReference type="Pfam" id="PF25273">
    <property type="entry name" value="DUF7869"/>
    <property type="match status" value="1"/>
</dbReference>
<dbReference type="OrthoDB" id="6747067at2759"/>
<evidence type="ECO:0000313" key="3">
    <source>
        <dbReference type="RefSeq" id="XP_030755399.1"/>
    </source>
</evidence>
<dbReference type="InParanoid" id="A0A6J2XXM0"/>
<dbReference type="AlphaFoldDB" id="A0A6J2XXM0"/>
<organism evidence="2 3">
    <name type="scientific">Sitophilus oryzae</name>
    <name type="common">Rice weevil</name>
    <name type="synonym">Curculio oryzae</name>
    <dbReference type="NCBI Taxonomy" id="7048"/>
    <lineage>
        <taxon>Eukaryota</taxon>
        <taxon>Metazoa</taxon>
        <taxon>Ecdysozoa</taxon>
        <taxon>Arthropoda</taxon>
        <taxon>Hexapoda</taxon>
        <taxon>Insecta</taxon>
        <taxon>Pterygota</taxon>
        <taxon>Neoptera</taxon>
        <taxon>Endopterygota</taxon>
        <taxon>Coleoptera</taxon>
        <taxon>Polyphaga</taxon>
        <taxon>Cucujiformia</taxon>
        <taxon>Curculionidae</taxon>
        <taxon>Dryophthorinae</taxon>
        <taxon>Sitophilus</taxon>
    </lineage>
</organism>
<accession>A0A6J2XXM0</accession>
<keyword evidence="2" id="KW-1185">Reference proteome</keyword>
<dbReference type="RefSeq" id="XP_030755399.1">
    <property type="nucleotide sequence ID" value="XM_030899539.1"/>
</dbReference>
<protein>
    <submittedName>
        <fullName evidence="3">Uncharacterized protein LOC115881846</fullName>
    </submittedName>
</protein>
<gene>
    <name evidence="3" type="primary">LOC115881846</name>
</gene>
<evidence type="ECO:0000259" key="1">
    <source>
        <dbReference type="Pfam" id="PF25273"/>
    </source>
</evidence>
<dbReference type="Proteomes" id="UP000504635">
    <property type="component" value="Unplaced"/>
</dbReference>
<dbReference type="KEGG" id="soy:115881846"/>
<evidence type="ECO:0000313" key="2">
    <source>
        <dbReference type="Proteomes" id="UP000504635"/>
    </source>
</evidence>
<sequence length="267" mass="31408">MPIYFQISSIYQLGSHAAIHAASVILARALKITSKIIMLPLMLKGETEKNQHIKKKHLLTMDLQQTIPLPKLSTSKAFYLRQMWFYNFGIHCVTPDGQKPFFFNWTEDVANRGSLEVASCLYRFCTLLKEEYEIDHLIIWSDSCAGQNKNFTLICLYQILILNGTFKRIDHKFPEVGHSYLDSDRNFGRIEKKLRKHENIYVPEQYRDIIKAASARNSVCVNMENYYLEFDKLPEMLHLFNKKKNELNEKVNFRDNIKCLRAWQLFV</sequence>
<proteinExistence type="predicted"/>
<reference evidence="3" key="1">
    <citation type="submission" date="2025-08" db="UniProtKB">
        <authorList>
            <consortium name="RefSeq"/>
        </authorList>
    </citation>
    <scope>IDENTIFICATION</scope>
    <source>
        <tissue evidence="3">Gonads</tissue>
    </source>
</reference>